<dbReference type="SUPFAM" id="SSF53335">
    <property type="entry name" value="S-adenosyl-L-methionine-dependent methyltransferases"/>
    <property type="match status" value="1"/>
</dbReference>
<evidence type="ECO:0000256" key="1">
    <source>
        <dbReference type="ARBA" id="ARBA00002724"/>
    </source>
</evidence>
<evidence type="ECO:0000256" key="11">
    <source>
        <dbReference type="ARBA" id="ARBA00031088"/>
    </source>
</evidence>
<dbReference type="EMBL" id="CP064781">
    <property type="protein sequence ID" value="QRJ64387.1"/>
    <property type="molecule type" value="Genomic_DNA"/>
</dbReference>
<dbReference type="CDD" id="cd02440">
    <property type="entry name" value="AdoMet_MTases"/>
    <property type="match status" value="1"/>
</dbReference>
<dbReference type="SUPFAM" id="SSF48013">
    <property type="entry name" value="NusB-like"/>
    <property type="match status" value="1"/>
</dbReference>
<keyword evidence="4" id="KW-0963">Cytoplasm</keyword>
<comment type="catalytic activity">
    <reaction evidence="12">
        <text>cytidine(967) in 16S rRNA + S-adenosyl-L-methionine = 5-methylcytidine(967) in 16S rRNA + S-adenosyl-L-homocysteine + H(+)</text>
        <dbReference type="Rhea" id="RHEA:42748"/>
        <dbReference type="Rhea" id="RHEA-COMP:10219"/>
        <dbReference type="Rhea" id="RHEA-COMP:10220"/>
        <dbReference type="ChEBI" id="CHEBI:15378"/>
        <dbReference type="ChEBI" id="CHEBI:57856"/>
        <dbReference type="ChEBI" id="CHEBI:59789"/>
        <dbReference type="ChEBI" id="CHEBI:74483"/>
        <dbReference type="ChEBI" id="CHEBI:82748"/>
        <dbReference type="EC" id="2.1.1.176"/>
    </reaction>
</comment>
<sequence length="442" mass="47247">MLHSSAISLSYSRLRTPSRPAAPPALAADSLAYSLLLAARAVAAVLGGSNLPDALAGHAGEPAAARAAAQDLAYGALRRFAQGDALLAALIARPLAQPEPRALLLCALYRLETRPEAAHTVVDQAVEAAGRLANGAFRGLVNGVLRNYLRRRDELLSGLTGDEARHWHPAWWLRRLRTAYPDAWPGIVAAGNGLPPMALRVNRRRCSRDDYLAQLAAAGIAARPTGTDGILLDRPQPVDALPGFFAGLASVQDPGAQRAAELLDVAAGQRVLDACAAPGGKAAHLLERADVALTALDVDARRARRIEENLGRLGLAATVRVADARQVRKWWDGVPFERILADVPCSASGVVRRHPDAKWLRREDDIAGFAATQRQILGALWPTLAPGGKLLYATCSVFPEENQEQVAGFLAAEARAELVAEEQLLPQGDHDGFYYALLQKAR</sequence>
<keyword evidence="5" id="KW-0698">rRNA processing</keyword>
<dbReference type="PROSITE" id="PS51686">
    <property type="entry name" value="SAM_MT_RSMB_NOP"/>
    <property type="match status" value="1"/>
</dbReference>
<dbReference type="InterPro" id="IPR054728">
    <property type="entry name" value="RsmB-like_ferredoxin"/>
</dbReference>
<dbReference type="InterPro" id="IPR049560">
    <property type="entry name" value="MeTrfase_RsmB-F_NOP2_cat"/>
</dbReference>
<reference evidence="15" key="1">
    <citation type="submission" date="2020-11" db="EMBL/GenBank/DDBJ databases">
        <title>Azospira restricta DSM 18626 genome sequence.</title>
        <authorList>
            <person name="Moe W.M."/>
        </authorList>
    </citation>
    <scope>NUCLEOTIDE SEQUENCE</scope>
    <source>
        <strain evidence="15">DSM 18626</strain>
    </source>
</reference>
<dbReference type="Pfam" id="PF22458">
    <property type="entry name" value="RsmF-B_ferredox"/>
    <property type="match status" value="1"/>
</dbReference>
<evidence type="ECO:0000256" key="2">
    <source>
        <dbReference type="ARBA" id="ARBA00004496"/>
    </source>
</evidence>
<evidence type="ECO:0000256" key="5">
    <source>
        <dbReference type="ARBA" id="ARBA00022552"/>
    </source>
</evidence>
<feature type="active site" description="Nucleophile" evidence="13">
    <location>
        <position position="395"/>
    </location>
</feature>
<proteinExistence type="inferred from homology"/>
<feature type="binding site" evidence="13">
    <location>
        <position position="342"/>
    </location>
    <ligand>
        <name>S-adenosyl-L-methionine</name>
        <dbReference type="ChEBI" id="CHEBI:59789"/>
    </ligand>
</feature>
<dbReference type="InterPro" id="IPR006027">
    <property type="entry name" value="NusB_RsmB_TIM44"/>
</dbReference>
<dbReference type="GO" id="GO:0009383">
    <property type="term" value="F:rRNA (cytosine-C5-)-methyltransferase activity"/>
    <property type="evidence" value="ECO:0007669"/>
    <property type="project" value="TreeGrafter"/>
</dbReference>
<evidence type="ECO:0000256" key="7">
    <source>
        <dbReference type="ARBA" id="ARBA00022679"/>
    </source>
</evidence>
<dbReference type="Pfam" id="PF01189">
    <property type="entry name" value="Methyltr_RsmB-F"/>
    <property type="match status" value="1"/>
</dbReference>
<evidence type="ECO:0000259" key="14">
    <source>
        <dbReference type="PROSITE" id="PS51686"/>
    </source>
</evidence>
<keyword evidence="9 13" id="KW-0694">RNA-binding</keyword>
<feature type="binding site" evidence="13">
    <location>
        <position position="323"/>
    </location>
    <ligand>
        <name>S-adenosyl-L-methionine</name>
        <dbReference type="ChEBI" id="CHEBI:59789"/>
    </ligand>
</feature>
<dbReference type="InterPro" id="IPR029063">
    <property type="entry name" value="SAM-dependent_MTases_sf"/>
</dbReference>
<dbReference type="Proteomes" id="UP000663444">
    <property type="component" value="Chromosome"/>
</dbReference>
<feature type="binding site" evidence="13">
    <location>
        <begin position="275"/>
        <end position="281"/>
    </location>
    <ligand>
        <name>S-adenosyl-L-methionine</name>
        <dbReference type="ChEBI" id="CHEBI:59789"/>
    </ligand>
</feature>
<evidence type="ECO:0000256" key="13">
    <source>
        <dbReference type="PROSITE-ProRule" id="PRU01023"/>
    </source>
</evidence>
<feature type="domain" description="SAM-dependent MTase RsmB/NOP-type" evidence="14">
    <location>
        <begin position="187"/>
        <end position="442"/>
    </location>
</feature>
<dbReference type="FunFam" id="3.40.50.150:FF:000022">
    <property type="entry name" value="Ribosomal RNA small subunit methyltransferase B"/>
    <property type="match status" value="1"/>
</dbReference>
<organism evidence="15 16">
    <name type="scientific">Azospira restricta</name>
    <dbReference type="NCBI Taxonomy" id="404405"/>
    <lineage>
        <taxon>Bacteria</taxon>
        <taxon>Pseudomonadati</taxon>
        <taxon>Pseudomonadota</taxon>
        <taxon>Betaproteobacteria</taxon>
        <taxon>Rhodocyclales</taxon>
        <taxon>Rhodocyclaceae</taxon>
        <taxon>Azospira</taxon>
    </lineage>
</organism>
<dbReference type="PANTHER" id="PTHR22807:SF61">
    <property type="entry name" value="NOL1_NOP2_SUN FAMILY PROTEIN _ ANTITERMINATION NUSB DOMAIN-CONTAINING PROTEIN"/>
    <property type="match status" value="1"/>
</dbReference>
<keyword evidence="7 13" id="KW-0808">Transferase</keyword>
<dbReference type="NCBIfam" id="TIGR00563">
    <property type="entry name" value="rsmB"/>
    <property type="match status" value="1"/>
</dbReference>
<comment type="function">
    <text evidence="1">Specifically methylates the cytosine at position 967 (m5C967) of 16S rRNA.</text>
</comment>
<evidence type="ECO:0000256" key="12">
    <source>
        <dbReference type="ARBA" id="ARBA00047283"/>
    </source>
</evidence>
<dbReference type="PRINTS" id="PR02008">
    <property type="entry name" value="RCMTFAMILY"/>
</dbReference>
<dbReference type="EC" id="2.1.1.176" evidence="3"/>
<dbReference type="GO" id="GO:0005829">
    <property type="term" value="C:cytosol"/>
    <property type="evidence" value="ECO:0007669"/>
    <property type="project" value="TreeGrafter"/>
</dbReference>
<dbReference type="InterPro" id="IPR004573">
    <property type="entry name" value="rRNA_ssu_MeTfrase_B"/>
</dbReference>
<dbReference type="Gene3D" id="1.10.940.10">
    <property type="entry name" value="NusB-like"/>
    <property type="match status" value="1"/>
</dbReference>
<evidence type="ECO:0000256" key="4">
    <source>
        <dbReference type="ARBA" id="ARBA00022490"/>
    </source>
</evidence>
<evidence type="ECO:0000256" key="9">
    <source>
        <dbReference type="ARBA" id="ARBA00022884"/>
    </source>
</evidence>
<dbReference type="RefSeq" id="WP_203387931.1">
    <property type="nucleotide sequence ID" value="NZ_CP064781.1"/>
</dbReference>
<keyword evidence="8 13" id="KW-0949">S-adenosyl-L-methionine</keyword>
<keyword evidence="16" id="KW-1185">Reference proteome</keyword>
<dbReference type="Gene3D" id="3.40.50.150">
    <property type="entry name" value="Vaccinia Virus protein VP39"/>
    <property type="match status" value="1"/>
</dbReference>
<evidence type="ECO:0000256" key="10">
    <source>
        <dbReference type="ARBA" id="ARBA00030399"/>
    </source>
</evidence>
<dbReference type="Gene3D" id="1.10.287.730">
    <property type="entry name" value="Helix hairpin bin"/>
    <property type="match status" value="1"/>
</dbReference>
<dbReference type="InterPro" id="IPR035926">
    <property type="entry name" value="NusB-like_sf"/>
</dbReference>
<comment type="similarity">
    <text evidence="13">Belongs to the class I-like SAM-binding methyltransferase superfamily. RsmB/NOP family.</text>
</comment>
<comment type="subcellular location">
    <subcellularLocation>
        <location evidence="2">Cytoplasm</location>
    </subcellularLocation>
</comment>
<evidence type="ECO:0000256" key="8">
    <source>
        <dbReference type="ARBA" id="ARBA00022691"/>
    </source>
</evidence>
<name>A0A974SQ40_9RHOO</name>
<dbReference type="InterPro" id="IPR001678">
    <property type="entry name" value="MeTrfase_RsmB-F_NOP2_dom"/>
</dbReference>
<dbReference type="KEGG" id="ares:IWH25_03270"/>
<evidence type="ECO:0000256" key="6">
    <source>
        <dbReference type="ARBA" id="ARBA00022603"/>
    </source>
</evidence>
<evidence type="ECO:0000313" key="15">
    <source>
        <dbReference type="EMBL" id="QRJ64387.1"/>
    </source>
</evidence>
<dbReference type="Gene3D" id="3.30.70.1170">
    <property type="entry name" value="Sun protein, domain 3"/>
    <property type="match status" value="1"/>
</dbReference>
<keyword evidence="6 13" id="KW-0489">Methyltransferase</keyword>
<dbReference type="AlphaFoldDB" id="A0A974SQ40"/>
<dbReference type="PANTHER" id="PTHR22807">
    <property type="entry name" value="NOP2 YEAST -RELATED NOL1/NOP2/FMU SUN DOMAIN-CONTAINING"/>
    <property type="match status" value="1"/>
</dbReference>
<gene>
    <name evidence="15" type="primary">rsmB</name>
    <name evidence="15" type="ORF">IWH25_03270</name>
</gene>
<feature type="binding site" evidence="13">
    <location>
        <position position="297"/>
    </location>
    <ligand>
        <name>S-adenosyl-L-methionine</name>
        <dbReference type="ChEBI" id="CHEBI:59789"/>
    </ligand>
</feature>
<dbReference type="Pfam" id="PF01029">
    <property type="entry name" value="NusB"/>
    <property type="match status" value="1"/>
</dbReference>
<evidence type="ECO:0000313" key="16">
    <source>
        <dbReference type="Proteomes" id="UP000663444"/>
    </source>
</evidence>
<dbReference type="InterPro" id="IPR023267">
    <property type="entry name" value="RCMT"/>
</dbReference>
<accession>A0A974SQ40</accession>
<dbReference type="GO" id="GO:0070475">
    <property type="term" value="P:rRNA base methylation"/>
    <property type="evidence" value="ECO:0007669"/>
    <property type="project" value="TreeGrafter"/>
</dbReference>
<dbReference type="GO" id="GO:0006355">
    <property type="term" value="P:regulation of DNA-templated transcription"/>
    <property type="evidence" value="ECO:0007669"/>
    <property type="project" value="InterPro"/>
</dbReference>
<protein>
    <recommendedName>
        <fullName evidence="3">16S rRNA (cytosine(967)-C(5))-methyltransferase</fullName>
        <ecNumber evidence="3">2.1.1.176</ecNumber>
    </recommendedName>
    <alternativeName>
        <fullName evidence="10">16S rRNA m5C967 methyltransferase</fullName>
    </alternativeName>
    <alternativeName>
        <fullName evidence="11">rRNA (cytosine-C(5)-)-methyltransferase RsmB</fullName>
    </alternativeName>
</protein>
<dbReference type="GO" id="GO:0003723">
    <property type="term" value="F:RNA binding"/>
    <property type="evidence" value="ECO:0007669"/>
    <property type="project" value="UniProtKB-UniRule"/>
</dbReference>
<dbReference type="NCBIfam" id="NF008149">
    <property type="entry name" value="PRK10901.1"/>
    <property type="match status" value="1"/>
</dbReference>
<evidence type="ECO:0000256" key="3">
    <source>
        <dbReference type="ARBA" id="ARBA00012140"/>
    </source>
</evidence>